<evidence type="ECO:0000256" key="4">
    <source>
        <dbReference type="ARBA" id="ARBA00022801"/>
    </source>
</evidence>
<keyword evidence="8" id="KW-1185">Reference proteome</keyword>
<dbReference type="SUPFAM" id="SSF52980">
    <property type="entry name" value="Restriction endonuclease-like"/>
    <property type="match status" value="1"/>
</dbReference>
<dbReference type="NCBIfam" id="TIGR00632">
    <property type="entry name" value="vsr"/>
    <property type="match status" value="1"/>
</dbReference>
<keyword evidence="4 6" id="KW-0378">Hydrolase</keyword>
<keyword evidence="2 6" id="KW-0255">Endonuclease</keyword>
<gene>
    <name evidence="7" type="primary">vsr</name>
    <name evidence="7" type="ORF">RBI_I01505</name>
</gene>
<dbReference type="PIRSF" id="PIRSF018267">
    <property type="entry name" value="VSR_endonuc"/>
    <property type="match status" value="1"/>
</dbReference>
<sequence length="157" mass="19128">MLCLQYLLKLSLSILHHTWIKRKMADNHSKEVRSMNMSHIRSKDTKPEIIVRSFLHRKGFRFRKNDKRYPGKPDVVLPKYKTAIYINGCFWHVHNCDNFVWPKSNTEYWTNKLINNKKRDKKYHDQMREKGWKVIVIWECEINEDRLQRLISEIKGE</sequence>
<evidence type="ECO:0000256" key="3">
    <source>
        <dbReference type="ARBA" id="ARBA00022763"/>
    </source>
</evidence>
<organism evidence="7 8">
    <name type="scientific">Ruminococcus bicirculans</name>
    <name type="common">ex Wegman et al. 2014</name>
    <dbReference type="NCBI Taxonomy" id="1160721"/>
    <lineage>
        <taxon>Bacteria</taxon>
        <taxon>Bacillati</taxon>
        <taxon>Bacillota</taxon>
        <taxon>Clostridia</taxon>
        <taxon>Eubacteriales</taxon>
        <taxon>Oscillospiraceae</taxon>
        <taxon>Ruminococcus</taxon>
    </lineage>
</organism>
<proteinExistence type="inferred from homology"/>
<dbReference type="Proteomes" id="UP000027600">
    <property type="component" value="Chromosome I"/>
</dbReference>
<dbReference type="InterPro" id="IPR011335">
    <property type="entry name" value="Restrct_endonuc-II-like"/>
</dbReference>
<dbReference type="GO" id="GO:0004519">
    <property type="term" value="F:endonuclease activity"/>
    <property type="evidence" value="ECO:0007669"/>
    <property type="project" value="UniProtKB-KW"/>
</dbReference>
<evidence type="ECO:0000256" key="1">
    <source>
        <dbReference type="ARBA" id="ARBA00022722"/>
    </source>
</evidence>
<evidence type="ECO:0000256" key="5">
    <source>
        <dbReference type="ARBA" id="ARBA00023204"/>
    </source>
</evidence>
<comment type="function">
    <text evidence="6">May nick specific sequences that contain T:G mispairs resulting from m5C-deamination.</text>
</comment>
<dbReference type="Gene3D" id="3.40.960.10">
    <property type="entry name" value="VSR Endonuclease"/>
    <property type="match status" value="1"/>
</dbReference>
<keyword evidence="3 6" id="KW-0227">DNA damage</keyword>
<evidence type="ECO:0000313" key="7">
    <source>
        <dbReference type="EMBL" id="CCO05207.1"/>
    </source>
</evidence>
<dbReference type="Pfam" id="PF03852">
    <property type="entry name" value="Vsr"/>
    <property type="match status" value="1"/>
</dbReference>
<name>A0ABP1WHA2_9FIRM</name>
<accession>A0ABP1WHA2</accession>
<dbReference type="EMBL" id="HF545616">
    <property type="protein sequence ID" value="CCO05207.1"/>
    <property type="molecule type" value="Genomic_DNA"/>
</dbReference>
<dbReference type="GO" id="GO:0016787">
    <property type="term" value="F:hydrolase activity"/>
    <property type="evidence" value="ECO:0007669"/>
    <property type="project" value="UniProtKB-KW"/>
</dbReference>
<protein>
    <recommendedName>
        <fullName evidence="6">Very short patch repair endonuclease</fullName>
        <ecNumber evidence="6">3.1.-.-</ecNumber>
    </recommendedName>
</protein>
<keyword evidence="5 6" id="KW-0234">DNA repair</keyword>
<keyword evidence="1 6" id="KW-0540">Nuclease</keyword>
<comment type="similarity">
    <text evidence="6">Belongs to the vsr family.</text>
</comment>
<evidence type="ECO:0000313" key="8">
    <source>
        <dbReference type="Proteomes" id="UP000027600"/>
    </source>
</evidence>
<reference evidence="7 8" key="1">
    <citation type="journal article" date="2014" name="Int. J. Syst. Evol. Microbiol.">
        <title>Complete genome of a new Firmicutes species belonging to the dominant human colonic microbiota ('Ruminococcus bicirculans') reveals two chromosomes and a selective capacity to utilize plant glucans.</title>
        <authorList>
            <consortium name="NISC Comparative Sequencing Program"/>
            <person name="Wegmann U."/>
            <person name="Louis P."/>
            <person name="Goesmann A."/>
            <person name="Henrissat B."/>
            <person name="Duncan S.H."/>
            <person name="Flint H.J."/>
        </authorList>
    </citation>
    <scope>NUCLEOTIDE SEQUENCE [LARGE SCALE GENOMIC DNA]</scope>
    <source>
        <strain evidence="7 8">80/3</strain>
    </source>
</reference>
<dbReference type="InterPro" id="IPR004603">
    <property type="entry name" value="DNA_mismatch_endonuc_vsr"/>
</dbReference>
<dbReference type="EC" id="3.1.-.-" evidence="6"/>
<evidence type="ECO:0000256" key="6">
    <source>
        <dbReference type="PIRNR" id="PIRNR018267"/>
    </source>
</evidence>
<dbReference type="CDD" id="cd00221">
    <property type="entry name" value="Vsr"/>
    <property type="match status" value="1"/>
</dbReference>
<evidence type="ECO:0000256" key="2">
    <source>
        <dbReference type="ARBA" id="ARBA00022759"/>
    </source>
</evidence>